<reference evidence="1" key="2">
    <citation type="submission" date="2019-08" db="EMBL/GenBank/DDBJ databases">
        <title>Investigation of anaerobic lignin degradation for improved lignocellulosic biofuels.</title>
        <authorList>
            <person name="Deangelis K.PhD."/>
        </authorList>
    </citation>
    <scope>NUCLEOTIDE SEQUENCE [LARGE SCALE GENOMIC DNA]</scope>
    <source>
        <strain evidence="1">128R</strain>
    </source>
</reference>
<organism evidence="1">
    <name type="scientific">Serratia fonticola</name>
    <dbReference type="NCBI Taxonomy" id="47917"/>
    <lineage>
        <taxon>Bacteria</taxon>
        <taxon>Pseudomonadati</taxon>
        <taxon>Pseudomonadota</taxon>
        <taxon>Gammaproteobacteria</taxon>
        <taxon>Enterobacterales</taxon>
        <taxon>Yersiniaceae</taxon>
        <taxon>Serratia</taxon>
    </lineage>
</organism>
<name>A0A559T2S8_SERFO</name>
<protein>
    <submittedName>
        <fullName evidence="1">Uncharacterized protein</fullName>
    </submittedName>
</protein>
<proteinExistence type="predicted"/>
<reference evidence="1" key="1">
    <citation type="submission" date="2019-06" db="EMBL/GenBank/DDBJ databases">
        <authorList>
            <person name="Deangelis K."/>
            <person name="Huntemann M."/>
            <person name="Clum A."/>
            <person name="Pillay M."/>
            <person name="Palaniappan K."/>
            <person name="Varghese N."/>
            <person name="Mikhailova N."/>
            <person name="Stamatis D."/>
            <person name="Reddy T."/>
            <person name="Daum C."/>
            <person name="Shapiro N."/>
            <person name="Ivanova N."/>
            <person name="Kyrpides N."/>
            <person name="Woyke T."/>
        </authorList>
    </citation>
    <scope>NUCLEOTIDE SEQUENCE [LARGE SCALE GENOMIC DNA]</scope>
    <source>
        <strain evidence="1">128R</strain>
    </source>
</reference>
<dbReference type="AlphaFoldDB" id="A0A559T2S8"/>
<sequence length="43" mass="4674">MPAWNSASCKSGLTTLLLILSVSSVLFHSVIAMNVERRNILPC</sequence>
<dbReference type="EMBL" id="VISQ01000001">
    <property type="protein sequence ID" value="TVZ68918.1"/>
    <property type="molecule type" value="Genomic_DNA"/>
</dbReference>
<accession>A0A559T2S8</accession>
<comment type="caution">
    <text evidence="1">The sequence shown here is derived from an EMBL/GenBank/DDBJ whole genome shotgun (WGS) entry which is preliminary data.</text>
</comment>
<gene>
    <name evidence="1" type="ORF">FHU10_1380</name>
</gene>
<evidence type="ECO:0000313" key="1">
    <source>
        <dbReference type="EMBL" id="TVZ68918.1"/>
    </source>
</evidence>